<gene>
    <name evidence="2" type="ORF">H0H81_007995</name>
</gene>
<evidence type="ECO:0000313" key="3">
    <source>
        <dbReference type="Proteomes" id="UP000717328"/>
    </source>
</evidence>
<dbReference type="Proteomes" id="UP000717328">
    <property type="component" value="Unassembled WGS sequence"/>
</dbReference>
<organism evidence="2 3">
    <name type="scientific">Sphagnurus paluster</name>
    <dbReference type="NCBI Taxonomy" id="117069"/>
    <lineage>
        <taxon>Eukaryota</taxon>
        <taxon>Fungi</taxon>
        <taxon>Dikarya</taxon>
        <taxon>Basidiomycota</taxon>
        <taxon>Agaricomycotina</taxon>
        <taxon>Agaricomycetes</taxon>
        <taxon>Agaricomycetidae</taxon>
        <taxon>Agaricales</taxon>
        <taxon>Tricholomatineae</taxon>
        <taxon>Lyophyllaceae</taxon>
        <taxon>Sphagnurus</taxon>
    </lineage>
</organism>
<dbReference type="AlphaFoldDB" id="A0A9P7FUD9"/>
<reference evidence="2" key="2">
    <citation type="submission" date="2021-10" db="EMBL/GenBank/DDBJ databases">
        <title>Phylogenomics reveals ancestral predisposition of the termite-cultivated fungus Termitomyces towards a domesticated lifestyle.</title>
        <authorList>
            <person name="Auxier B."/>
            <person name="Grum-Grzhimaylo A."/>
            <person name="Cardenas M.E."/>
            <person name="Lodge J.D."/>
            <person name="Laessoe T."/>
            <person name="Pedersen O."/>
            <person name="Smith M.E."/>
            <person name="Kuyper T.W."/>
            <person name="Franco-Molano E.A."/>
            <person name="Baroni T.J."/>
            <person name="Aanen D.K."/>
        </authorList>
    </citation>
    <scope>NUCLEOTIDE SEQUENCE</scope>
    <source>
        <strain evidence="2">D49</strain>
    </source>
</reference>
<reference evidence="2" key="1">
    <citation type="submission" date="2021-02" db="EMBL/GenBank/DDBJ databases">
        <authorList>
            <person name="Nieuwenhuis M."/>
            <person name="Van De Peppel L.J.J."/>
        </authorList>
    </citation>
    <scope>NUCLEOTIDE SEQUENCE</scope>
    <source>
        <strain evidence="2">D49</strain>
    </source>
</reference>
<evidence type="ECO:0000313" key="2">
    <source>
        <dbReference type="EMBL" id="KAG5636453.1"/>
    </source>
</evidence>
<comment type="caution">
    <text evidence="2">The sequence shown here is derived from an EMBL/GenBank/DDBJ whole genome shotgun (WGS) entry which is preliminary data.</text>
</comment>
<keyword evidence="3" id="KW-1185">Reference proteome</keyword>
<accession>A0A9P7FUD9</accession>
<dbReference type="EMBL" id="JABCKI010005931">
    <property type="protein sequence ID" value="KAG5636453.1"/>
    <property type="molecule type" value="Genomic_DNA"/>
</dbReference>
<sequence length="133" mass="14554">MSKTFGSGDIDRRPRAYSHLPGFRVRPRAGGIMISLRTNTPRRAPRPTLSLKNFSCSLTTNPMHSPAAQPHHPVARAASGQYPDLYLDALTGGRPDRPPEREDGQRNDTLLTLFASRMLIGPENAPVPTAKKG</sequence>
<protein>
    <submittedName>
        <fullName evidence="2">Uncharacterized protein</fullName>
    </submittedName>
</protein>
<name>A0A9P7FUD9_9AGAR</name>
<proteinExistence type="predicted"/>
<feature type="compositionally biased region" description="Basic and acidic residues" evidence="1">
    <location>
        <begin position="94"/>
        <end position="106"/>
    </location>
</feature>
<feature type="region of interest" description="Disordered" evidence="1">
    <location>
        <begin position="89"/>
        <end position="108"/>
    </location>
</feature>
<evidence type="ECO:0000256" key="1">
    <source>
        <dbReference type="SAM" id="MobiDB-lite"/>
    </source>
</evidence>
<feature type="region of interest" description="Disordered" evidence="1">
    <location>
        <begin position="61"/>
        <end position="80"/>
    </location>
</feature>